<dbReference type="OrthoDB" id="549243at2759"/>
<dbReference type="RefSeq" id="XP_013170007.1">
    <property type="nucleotide sequence ID" value="XM_013314553.1"/>
</dbReference>
<dbReference type="GO" id="GO:0003723">
    <property type="term" value="F:RNA binding"/>
    <property type="evidence" value="ECO:0007669"/>
    <property type="project" value="UniProtKB-UniRule"/>
</dbReference>
<dbReference type="Proteomes" id="UP000694872">
    <property type="component" value="Unplaced"/>
</dbReference>
<dbReference type="InterPro" id="IPR035979">
    <property type="entry name" value="RBD_domain_sf"/>
</dbReference>
<dbReference type="PANTHER" id="PTHR13318:SF247">
    <property type="entry name" value="GH16156P"/>
    <property type="match status" value="1"/>
</dbReference>
<dbReference type="GeneID" id="106119516"/>
<evidence type="ECO:0000256" key="1">
    <source>
        <dbReference type="ARBA" id="ARBA00022786"/>
    </source>
</evidence>
<reference evidence="8" key="2">
    <citation type="submission" date="2025-04" db="UniProtKB">
        <authorList>
            <consortium name="RefSeq"/>
        </authorList>
    </citation>
    <scope>IDENTIFICATION</scope>
</reference>
<protein>
    <submittedName>
        <fullName evidence="8">F-box/LRR-repeat protein 20-like isoform X1</fullName>
    </submittedName>
    <submittedName>
        <fullName evidence="6">F-box/LRR-repeat protein 4</fullName>
    </submittedName>
</protein>
<dbReference type="EMBL" id="KQ459585">
    <property type="protein sequence ID" value="KPI98379.1"/>
    <property type="molecule type" value="Genomic_DNA"/>
</dbReference>
<dbReference type="SUPFAM" id="SSF52047">
    <property type="entry name" value="RNI-like"/>
    <property type="match status" value="1"/>
</dbReference>
<organism evidence="6 7">
    <name type="scientific">Papilio xuthus</name>
    <name type="common">Asian swallowtail butterfly</name>
    <dbReference type="NCBI Taxonomy" id="66420"/>
    <lineage>
        <taxon>Eukaryota</taxon>
        <taxon>Metazoa</taxon>
        <taxon>Ecdysozoa</taxon>
        <taxon>Arthropoda</taxon>
        <taxon>Hexapoda</taxon>
        <taxon>Insecta</taxon>
        <taxon>Pterygota</taxon>
        <taxon>Neoptera</taxon>
        <taxon>Endopterygota</taxon>
        <taxon>Lepidoptera</taxon>
        <taxon>Glossata</taxon>
        <taxon>Ditrysia</taxon>
        <taxon>Papilionoidea</taxon>
        <taxon>Papilionidae</taxon>
        <taxon>Papilioninae</taxon>
        <taxon>Papilio</taxon>
    </lineage>
</organism>
<dbReference type="InterPro" id="IPR001810">
    <property type="entry name" value="F-box_dom"/>
</dbReference>
<keyword evidence="2 3" id="KW-0694">RNA-binding</keyword>
<dbReference type="Gene3D" id="3.80.10.10">
    <property type="entry name" value="Ribonuclease Inhibitor"/>
    <property type="match status" value="2"/>
</dbReference>
<dbReference type="InterPro" id="IPR012677">
    <property type="entry name" value="Nucleotide-bd_a/b_plait_sf"/>
</dbReference>
<dbReference type="SMART" id="SM00256">
    <property type="entry name" value="FBOX"/>
    <property type="match status" value="1"/>
</dbReference>
<dbReference type="Gene3D" id="3.30.70.330">
    <property type="match status" value="1"/>
</dbReference>
<dbReference type="InterPro" id="IPR000504">
    <property type="entry name" value="RRM_dom"/>
</dbReference>
<dbReference type="SUPFAM" id="SSF54928">
    <property type="entry name" value="RNA-binding domain, RBD"/>
    <property type="match status" value="1"/>
</dbReference>
<dbReference type="PANTHER" id="PTHR13318">
    <property type="entry name" value="PARTNER OF PAIRED, ISOFORM B-RELATED"/>
    <property type="match status" value="1"/>
</dbReference>
<dbReference type="Proteomes" id="UP000053268">
    <property type="component" value="Unassembled WGS sequence"/>
</dbReference>
<keyword evidence="7" id="KW-1185">Reference proteome</keyword>
<accession>A0A194Q058</accession>
<keyword evidence="1" id="KW-0833">Ubl conjugation pathway</keyword>
<evidence type="ECO:0000313" key="6">
    <source>
        <dbReference type="EMBL" id="KPI98379.1"/>
    </source>
</evidence>
<name>A0A194Q058_PAPXU</name>
<dbReference type="InterPro" id="IPR036047">
    <property type="entry name" value="F-box-like_dom_sf"/>
</dbReference>
<evidence type="ECO:0000256" key="4">
    <source>
        <dbReference type="SAM" id="MobiDB-lite"/>
    </source>
</evidence>
<dbReference type="Pfam" id="PF00646">
    <property type="entry name" value="F-box"/>
    <property type="match status" value="1"/>
</dbReference>
<feature type="region of interest" description="Disordered" evidence="4">
    <location>
        <begin position="684"/>
        <end position="703"/>
    </location>
</feature>
<sequence length="731" mass="82192">MYFDVDDDGVDNEFLHVVSRELFTFSSTFEGAYGIRSVPTHTEDGIPIRKIYVTNLPPETTRTELFGVFAQYGFIKSCWLRMGDKGPNRTPTPTYAFVTFSNPADAHKALQAPCHEKTLRGRSLRISPADSWHQPAEDADGRVQWRPNGQRVEEIPPPVPAAEQIEKDKENFAQDVDVNPEVKTDEINRPMMEDVNEVEDDRNVMEGYGILDVLNPDCLTHIMSYIPLRDLIRSERVSKRWQMVVQEYVVGIRVYKTSWWQHIPVTLTTAVLRRVLQRVGGSLVRLHIDHNWSALNDRTAHTVGKFCPNLEELKIVGMHTKNWNPLVYGCKNLKRLIFVSCNKLTDSSLVHIVKSDSPIEHLTVANNTHVTGLFLNGTNIRKLHSLSFYNCCSLQGAVLTAAIDSMPNLTTLRLDVCPVTMWKIVPLILKKLPKLEELSLSEYTSGEAYVRPYDNESFCEAIDNLKELKVLNMTRNVYMTNAVLKQVARSCLKLTTLNVSSCNSQRNIQHIRGVDELTQKPYIILKRPMCGPSGGYSAKGVGDEGLSAVFRSCTRLRHVDVSYLAQLSDTGLAHAASLPALTTLIARGNAALSAQPFSQCLAQCHLLEEIDACGCDGVSEQVVEAAVKALETKPRSIVLRLAGTPAAQIKELPTHRLLSVNVEEDRSNPHLRPDFVDRIFDESSDDSFDDLEEPEDLDDFLGDDPYMDNYDLENYENMLEMGLHVPNLLLL</sequence>
<dbReference type="Gene3D" id="1.20.1280.50">
    <property type="match status" value="1"/>
</dbReference>
<evidence type="ECO:0000313" key="8">
    <source>
        <dbReference type="RefSeq" id="XP_013170007.1"/>
    </source>
</evidence>
<dbReference type="SMART" id="SM00367">
    <property type="entry name" value="LRR_CC"/>
    <property type="match status" value="5"/>
</dbReference>
<dbReference type="InterPro" id="IPR032675">
    <property type="entry name" value="LRR_dom_sf"/>
</dbReference>
<dbReference type="AlphaFoldDB" id="A0A194Q058"/>
<evidence type="ECO:0000259" key="5">
    <source>
        <dbReference type="PROSITE" id="PS50102"/>
    </source>
</evidence>
<evidence type="ECO:0000256" key="3">
    <source>
        <dbReference type="PROSITE-ProRule" id="PRU00176"/>
    </source>
</evidence>
<proteinExistence type="predicted"/>
<evidence type="ECO:0000313" key="7">
    <source>
        <dbReference type="Proteomes" id="UP000053268"/>
    </source>
</evidence>
<reference evidence="6 7" key="1">
    <citation type="journal article" date="2015" name="Nat. Commun.">
        <title>Outbred genome sequencing and CRISPR/Cas9 gene editing in butterflies.</title>
        <authorList>
            <person name="Li X."/>
            <person name="Fan D."/>
            <person name="Zhang W."/>
            <person name="Liu G."/>
            <person name="Zhang L."/>
            <person name="Zhao L."/>
            <person name="Fang X."/>
            <person name="Chen L."/>
            <person name="Dong Y."/>
            <person name="Chen Y."/>
            <person name="Ding Y."/>
            <person name="Zhao R."/>
            <person name="Feng M."/>
            <person name="Zhu Y."/>
            <person name="Feng Y."/>
            <person name="Jiang X."/>
            <person name="Zhu D."/>
            <person name="Xiang H."/>
            <person name="Feng X."/>
            <person name="Li S."/>
            <person name="Wang J."/>
            <person name="Zhang G."/>
            <person name="Kronforst M.R."/>
            <person name="Wang W."/>
        </authorList>
    </citation>
    <scope>NUCLEOTIDE SEQUENCE [LARGE SCALE GENOMIC DNA]</scope>
    <source>
        <strain evidence="6">Ya'a_city_454_Px</strain>
        <tissue evidence="6">Whole body</tissue>
    </source>
</reference>
<dbReference type="STRING" id="66420.A0A194Q058"/>
<dbReference type="SUPFAM" id="SSF81383">
    <property type="entry name" value="F-box domain"/>
    <property type="match status" value="1"/>
</dbReference>
<dbReference type="InterPro" id="IPR006553">
    <property type="entry name" value="Leu-rich_rpt_Cys-con_subtyp"/>
</dbReference>
<dbReference type="KEGG" id="pxu:106119516"/>
<dbReference type="GO" id="GO:0019005">
    <property type="term" value="C:SCF ubiquitin ligase complex"/>
    <property type="evidence" value="ECO:0007669"/>
    <property type="project" value="TreeGrafter"/>
</dbReference>
<dbReference type="CDD" id="cd00590">
    <property type="entry name" value="RRM_SF"/>
    <property type="match status" value="1"/>
</dbReference>
<dbReference type="PROSITE" id="PS50102">
    <property type="entry name" value="RRM"/>
    <property type="match status" value="1"/>
</dbReference>
<dbReference type="SMART" id="SM00360">
    <property type="entry name" value="RRM"/>
    <property type="match status" value="1"/>
</dbReference>
<evidence type="ECO:0000256" key="2">
    <source>
        <dbReference type="ARBA" id="ARBA00022884"/>
    </source>
</evidence>
<dbReference type="GO" id="GO:0031146">
    <property type="term" value="P:SCF-dependent proteasomal ubiquitin-dependent protein catabolic process"/>
    <property type="evidence" value="ECO:0007669"/>
    <property type="project" value="TreeGrafter"/>
</dbReference>
<feature type="domain" description="RRM" evidence="5">
    <location>
        <begin position="49"/>
        <end position="131"/>
    </location>
</feature>
<dbReference type="Pfam" id="PF00076">
    <property type="entry name" value="RRM_1"/>
    <property type="match status" value="1"/>
</dbReference>
<gene>
    <name evidence="8" type="primary">LOC106119516</name>
    <name evidence="6" type="ORF">RR46_09595</name>
</gene>